<keyword evidence="7 10" id="KW-0406">Ion transport</keyword>
<dbReference type="Gene3D" id="6.10.140.1330">
    <property type="match status" value="1"/>
</dbReference>
<dbReference type="NCBIfam" id="TIGR00831">
    <property type="entry name" value="a_cpa1"/>
    <property type="match status" value="1"/>
</dbReference>
<feature type="transmembrane region" description="Helical" evidence="10">
    <location>
        <begin position="216"/>
        <end position="233"/>
    </location>
</feature>
<sequence length="680" mass="76912">MEFFLTILLLLAIIGLSNFINHFMPYIPVPIIQIALAVLLAGLPLGIHVPIEPELFFILFIAPLLFYDGKNVSRHELWKLRKPILLLALGLVFLTVFVIGYLIHWLIPSIPLSAAFALAAILSPTDIVAVGAISSRVKMPKTIMHILEGEGLMNDASGLVAFKFAVAATVTGVFSLAGASWSFLVIAIGGFVGGAFLAYLFIRLKIYIRRLGMEDVTLHMLIQLLTPFVIFYVIEHFHLSGILSVVAAGIVHAIYRDREQSPSMQLQVVSKSTWTILIYILNGLVFVLLGLQIPSVMNEIFESPLFNNFEVIKLILIITAALLSLRFLWIFISWWGGWLTKQQLPRPTIRFISILTISGVRGAVTLAGAFTIPYFLADGNAFPDRALIIFIAAGVILVTLIVASVCLPLLASSEKGNTENLREEKEKIAKLLTVDAAIRSIRELMNDDNRGAAVSIISSYNQIRNRLTHENNADSGRLKVMESKIRMKALEAEANYMEKLKEEGKVDRETIYLMNEHIDRMRVAVTNRMQYRGLFIWTIIKRSLYNLFQIFVFKNKERLTKRLAKNKKIILLKVDMAKAAINYLKIQMTAENEEIYLLIIGEYNEMIMKFKLAKKGSGSESKQHAQMKRDIQDKAFQAERDEIQNLFENGEITAEVTRKLRKQINIREAYWMEENSLQKH</sequence>
<evidence type="ECO:0000256" key="5">
    <source>
        <dbReference type="ARBA" id="ARBA00022989"/>
    </source>
</evidence>
<feature type="transmembrane region" description="Helical" evidence="10">
    <location>
        <begin position="314"/>
        <end position="339"/>
    </location>
</feature>
<feature type="transmembrane region" description="Helical" evidence="10">
    <location>
        <begin position="55"/>
        <end position="72"/>
    </location>
</feature>
<keyword evidence="10" id="KW-0050">Antiport</keyword>
<keyword evidence="9 10" id="KW-0739">Sodium transport</keyword>
<evidence type="ECO:0000256" key="9">
    <source>
        <dbReference type="ARBA" id="ARBA00023201"/>
    </source>
</evidence>
<dbReference type="Pfam" id="PF00999">
    <property type="entry name" value="Na_H_Exchanger"/>
    <property type="match status" value="1"/>
</dbReference>
<evidence type="ECO:0000256" key="6">
    <source>
        <dbReference type="ARBA" id="ARBA00023053"/>
    </source>
</evidence>
<dbReference type="GO" id="GO:0098719">
    <property type="term" value="P:sodium ion import across plasma membrane"/>
    <property type="evidence" value="ECO:0007669"/>
    <property type="project" value="TreeGrafter"/>
</dbReference>
<dbReference type="KEGG" id="psyo:PB01_02060"/>
<dbReference type="Proteomes" id="UP000325517">
    <property type="component" value="Chromosome"/>
</dbReference>
<comment type="function">
    <text evidence="10">Na(+)/H(+) antiporter that extrudes sodium in exchange for external protons.</text>
</comment>
<keyword evidence="8 10" id="KW-0472">Membrane</keyword>
<keyword evidence="4 10" id="KW-0812">Transmembrane</keyword>
<name>A0A5J6SLR9_9BACI</name>
<feature type="transmembrane region" description="Helical" evidence="10">
    <location>
        <begin position="351"/>
        <end position="375"/>
    </location>
</feature>
<gene>
    <name evidence="12" type="ORF">PB01_02060</name>
</gene>
<feature type="domain" description="Cation/H+ exchanger transmembrane" evidence="11">
    <location>
        <begin position="9"/>
        <end position="410"/>
    </location>
</feature>
<keyword evidence="3 10" id="KW-1003">Cell membrane</keyword>
<dbReference type="GO" id="GO:0015385">
    <property type="term" value="F:sodium:proton antiporter activity"/>
    <property type="evidence" value="ECO:0007669"/>
    <property type="project" value="InterPro"/>
</dbReference>
<feature type="transmembrane region" description="Helical" evidence="10">
    <location>
        <begin position="183"/>
        <end position="204"/>
    </location>
</feature>
<feature type="transmembrane region" description="Helical" evidence="10">
    <location>
        <begin position="387"/>
        <end position="411"/>
    </location>
</feature>
<keyword evidence="13" id="KW-1185">Reference proteome</keyword>
<evidence type="ECO:0000256" key="2">
    <source>
        <dbReference type="ARBA" id="ARBA00022448"/>
    </source>
</evidence>
<feature type="transmembrane region" description="Helical" evidence="10">
    <location>
        <begin position="239"/>
        <end position="255"/>
    </location>
</feature>
<feature type="transmembrane region" description="Helical" evidence="10">
    <location>
        <begin position="84"/>
        <end position="107"/>
    </location>
</feature>
<dbReference type="PANTHER" id="PTHR10110">
    <property type="entry name" value="SODIUM/HYDROGEN EXCHANGER"/>
    <property type="match status" value="1"/>
</dbReference>
<protein>
    <submittedName>
        <fullName evidence="12">Na+/H+ antiporter</fullName>
    </submittedName>
</protein>
<dbReference type="OrthoDB" id="9809206at2"/>
<evidence type="ECO:0000256" key="8">
    <source>
        <dbReference type="ARBA" id="ARBA00023136"/>
    </source>
</evidence>
<keyword evidence="5 10" id="KW-1133">Transmembrane helix</keyword>
<evidence type="ECO:0000256" key="10">
    <source>
        <dbReference type="RuleBase" id="RU366002"/>
    </source>
</evidence>
<evidence type="ECO:0000256" key="4">
    <source>
        <dbReference type="ARBA" id="ARBA00022692"/>
    </source>
</evidence>
<dbReference type="InterPro" id="IPR006153">
    <property type="entry name" value="Cation/H_exchanger_TM"/>
</dbReference>
<feature type="transmembrane region" description="Helical" evidence="10">
    <location>
        <begin position="113"/>
        <end position="135"/>
    </location>
</feature>
<evidence type="ECO:0000256" key="7">
    <source>
        <dbReference type="ARBA" id="ARBA00023065"/>
    </source>
</evidence>
<evidence type="ECO:0000313" key="13">
    <source>
        <dbReference type="Proteomes" id="UP000325517"/>
    </source>
</evidence>
<dbReference type="GO" id="GO:0005886">
    <property type="term" value="C:plasma membrane"/>
    <property type="evidence" value="ECO:0007669"/>
    <property type="project" value="UniProtKB-SubCell"/>
</dbReference>
<dbReference type="InterPro" id="IPR018422">
    <property type="entry name" value="Cation/H_exchanger_CPA1"/>
</dbReference>
<feature type="transmembrane region" description="Helical" evidence="10">
    <location>
        <begin position="6"/>
        <end position="24"/>
    </location>
</feature>
<comment type="subcellular location">
    <subcellularLocation>
        <location evidence="1 10">Cell membrane</location>
        <topology evidence="1 10">Multi-pass membrane protein</topology>
    </subcellularLocation>
</comment>
<evidence type="ECO:0000256" key="1">
    <source>
        <dbReference type="ARBA" id="ARBA00004651"/>
    </source>
</evidence>
<feature type="transmembrane region" description="Helical" evidence="10">
    <location>
        <begin position="276"/>
        <end position="294"/>
    </location>
</feature>
<evidence type="ECO:0000313" key="12">
    <source>
        <dbReference type="EMBL" id="QFF97684.1"/>
    </source>
</evidence>
<evidence type="ECO:0000259" key="11">
    <source>
        <dbReference type="Pfam" id="PF00999"/>
    </source>
</evidence>
<dbReference type="EMBL" id="CP031223">
    <property type="protein sequence ID" value="QFF97684.1"/>
    <property type="molecule type" value="Genomic_DNA"/>
</dbReference>
<dbReference type="GO" id="GO:0015386">
    <property type="term" value="F:potassium:proton antiporter activity"/>
    <property type="evidence" value="ECO:0007669"/>
    <property type="project" value="TreeGrafter"/>
</dbReference>
<dbReference type="AlphaFoldDB" id="A0A5J6SLR9"/>
<dbReference type="PANTHER" id="PTHR10110:SF86">
    <property type="entry name" value="SODIUM_HYDROGEN EXCHANGER 7"/>
    <property type="match status" value="1"/>
</dbReference>
<dbReference type="GO" id="GO:0051453">
    <property type="term" value="P:regulation of intracellular pH"/>
    <property type="evidence" value="ECO:0007669"/>
    <property type="project" value="TreeGrafter"/>
</dbReference>
<feature type="transmembrane region" description="Helical" evidence="10">
    <location>
        <begin position="156"/>
        <end position="177"/>
    </location>
</feature>
<organism evidence="12 13">
    <name type="scientific">Psychrobacillus glaciei</name>
    <dbReference type="NCBI Taxonomy" id="2283160"/>
    <lineage>
        <taxon>Bacteria</taxon>
        <taxon>Bacillati</taxon>
        <taxon>Bacillota</taxon>
        <taxon>Bacilli</taxon>
        <taxon>Bacillales</taxon>
        <taxon>Bacillaceae</taxon>
        <taxon>Psychrobacillus</taxon>
    </lineage>
</organism>
<reference evidence="12 13" key="1">
    <citation type="submission" date="2018-07" db="EMBL/GenBank/DDBJ databases">
        <title>Complete genome sequence of Psychrobacillus sp. PB01, isolated from iceberg, and comparative genome analysis of Psychrobacillus strains.</title>
        <authorList>
            <person name="Lee P.C."/>
        </authorList>
    </citation>
    <scope>NUCLEOTIDE SEQUENCE [LARGE SCALE GENOMIC DNA]</scope>
    <source>
        <strain evidence="12 13">PB01</strain>
    </source>
</reference>
<evidence type="ECO:0000256" key="3">
    <source>
        <dbReference type="ARBA" id="ARBA00022475"/>
    </source>
</evidence>
<dbReference type="RefSeq" id="WP_151698629.1">
    <property type="nucleotide sequence ID" value="NZ_CP031223.1"/>
</dbReference>
<dbReference type="InterPro" id="IPR004705">
    <property type="entry name" value="Cation/H_exchanger_CPA1_bac"/>
</dbReference>
<keyword evidence="6 10" id="KW-0915">Sodium</keyword>
<proteinExistence type="inferred from homology"/>
<keyword evidence="2 10" id="KW-0813">Transport</keyword>
<comment type="similarity">
    <text evidence="10">Belongs to the monovalent cation:proton antiporter 1 (CPA1) transporter (TC 2.A.36) family.</text>
</comment>
<accession>A0A5J6SLR9</accession>